<organism evidence="5 6">
    <name type="scientific">Geodia barretti</name>
    <name type="common">Barrett's horny sponge</name>
    <dbReference type="NCBI Taxonomy" id="519541"/>
    <lineage>
        <taxon>Eukaryota</taxon>
        <taxon>Metazoa</taxon>
        <taxon>Porifera</taxon>
        <taxon>Demospongiae</taxon>
        <taxon>Heteroscleromorpha</taxon>
        <taxon>Tetractinellida</taxon>
        <taxon>Astrophorina</taxon>
        <taxon>Geodiidae</taxon>
        <taxon>Geodia</taxon>
    </lineage>
</organism>
<dbReference type="CDD" id="cd07813">
    <property type="entry name" value="COQ10p_like"/>
    <property type="match status" value="1"/>
</dbReference>
<reference evidence="5" key="1">
    <citation type="submission" date="2023-03" db="EMBL/GenBank/DDBJ databases">
        <authorList>
            <person name="Steffen K."/>
            <person name="Cardenas P."/>
        </authorList>
    </citation>
    <scope>NUCLEOTIDE SEQUENCE</scope>
</reference>
<dbReference type="Gene3D" id="3.30.530.20">
    <property type="match status" value="1"/>
</dbReference>
<evidence type="ECO:0000256" key="1">
    <source>
        <dbReference type="ARBA" id="ARBA00006885"/>
    </source>
</evidence>
<dbReference type="SUPFAM" id="SSF55961">
    <property type="entry name" value="Bet v1-like"/>
    <property type="match status" value="1"/>
</dbReference>
<comment type="subunit">
    <text evidence="2">Interacts with coenzyme Q.</text>
</comment>
<evidence type="ECO:0000313" key="6">
    <source>
        <dbReference type="Proteomes" id="UP001174909"/>
    </source>
</evidence>
<evidence type="ECO:0000313" key="5">
    <source>
        <dbReference type="EMBL" id="CAI8036008.1"/>
    </source>
</evidence>
<comment type="function">
    <text evidence="3">Required for the function of coenzyme Q in the respiratory chain. May serve as a chaperone or may be involved in the transport of Q6 from its site of synthesis to the catalytic sites of the respiratory complexes.</text>
</comment>
<dbReference type="Proteomes" id="UP001174909">
    <property type="component" value="Unassembled WGS sequence"/>
</dbReference>
<proteinExistence type="inferred from homology"/>
<evidence type="ECO:0000256" key="2">
    <source>
        <dbReference type="ARBA" id="ARBA00011814"/>
    </source>
</evidence>
<dbReference type="EMBL" id="CASHTH010002839">
    <property type="protein sequence ID" value="CAI8036008.1"/>
    <property type="molecule type" value="Genomic_DNA"/>
</dbReference>
<feature type="domain" description="Coenzyme Q-binding protein COQ10 START" evidence="4">
    <location>
        <begin position="61"/>
        <end position="190"/>
    </location>
</feature>
<dbReference type="AlphaFoldDB" id="A0AA35WW32"/>
<protein>
    <submittedName>
        <fullName evidence="5">Coenzyme Q-binding protein COQ10 homolog A, mitochondrial</fullName>
    </submittedName>
</protein>
<comment type="caution">
    <text evidence="5">The sequence shown here is derived from an EMBL/GenBank/DDBJ whole genome shotgun (WGS) entry which is preliminary data.</text>
</comment>
<dbReference type="InterPro" id="IPR023393">
    <property type="entry name" value="START-like_dom_sf"/>
</dbReference>
<dbReference type="InterPro" id="IPR044996">
    <property type="entry name" value="COQ10-like"/>
</dbReference>
<sequence length="240" mass="27537">MAAVCSGCWRVFRSAEPTRTLCAAGVRALSCRREMSMFPELPDVASLVEKRREFSEERILGYSPEGVYDVVADLNRYKEFLPWCQESRYIREGPERSYGQLSIGIPPLLERYTAMVLHSRPTAIRTIATDGTLFTSLENHWQFRPGPPTDAGPTCLVNFWVMFEFRSIVYAKLGNIVFDEVARSMAASFERRCEALYGPSHLPTRGRSFRNRLHPTRTKRINQCSSMFCVIYFSAHIQNE</sequence>
<evidence type="ECO:0000259" key="4">
    <source>
        <dbReference type="Pfam" id="PF03364"/>
    </source>
</evidence>
<comment type="similarity">
    <text evidence="1">Belongs to the COQ10 family.</text>
</comment>
<dbReference type="PANTHER" id="PTHR12901">
    <property type="entry name" value="SPERM PROTEIN HOMOLOG"/>
    <property type="match status" value="1"/>
</dbReference>
<dbReference type="PANTHER" id="PTHR12901:SF10">
    <property type="entry name" value="COENZYME Q-BINDING PROTEIN COQ10, MITOCHONDRIAL"/>
    <property type="match status" value="1"/>
</dbReference>
<dbReference type="InterPro" id="IPR005031">
    <property type="entry name" value="COQ10_START"/>
</dbReference>
<dbReference type="Pfam" id="PF03364">
    <property type="entry name" value="Polyketide_cyc"/>
    <property type="match status" value="1"/>
</dbReference>
<keyword evidence="6" id="KW-1185">Reference proteome</keyword>
<name>A0AA35WW32_GEOBA</name>
<evidence type="ECO:0000256" key="3">
    <source>
        <dbReference type="ARBA" id="ARBA00024947"/>
    </source>
</evidence>
<gene>
    <name evidence="5" type="ORF">GBAR_LOCUS20203</name>
</gene>
<accession>A0AA35WW32</accession>
<dbReference type="GO" id="GO:0048039">
    <property type="term" value="F:ubiquinone binding"/>
    <property type="evidence" value="ECO:0007669"/>
    <property type="project" value="InterPro"/>
</dbReference>
<dbReference type="GO" id="GO:0045333">
    <property type="term" value="P:cellular respiration"/>
    <property type="evidence" value="ECO:0007669"/>
    <property type="project" value="InterPro"/>
</dbReference>
<dbReference type="GO" id="GO:0005739">
    <property type="term" value="C:mitochondrion"/>
    <property type="evidence" value="ECO:0007669"/>
    <property type="project" value="TreeGrafter"/>
</dbReference>